<proteinExistence type="predicted"/>
<gene>
    <name evidence="3" type="ORF">A3843_10360</name>
</gene>
<dbReference type="EMBL" id="LVVZ01000015">
    <property type="protein sequence ID" value="OKL43985.1"/>
    <property type="molecule type" value="Genomic_DNA"/>
</dbReference>
<protein>
    <recommendedName>
        <fullName evidence="5">DUF2937 domain-containing protein</fullName>
    </recommendedName>
</protein>
<evidence type="ECO:0008006" key="5">
    <source>
        <dbReference type="Google" id="ProtNLM"/>
    </source>
</evidence>
<keyword evidence="1" id="KW-0472">Membrane</keyword>
<organism evidence="3 4">
    <name type="scientific">Pseudovibrio exalbescens</name>
    <dbReference type="NCBI Taxonomy" id="197461"/>
    <lineage>
        <taxon>Bacteria</taxon>
        <taxon>Pseudomonadati</taxon>
        <taxon>Pseudomonadota</taxon>
        <taxon>Alphaproteobacteria</taxon>
        <taxon>Hyphomicrobiales</taxon>
        <taxon>Stappiaceae</taxon>
        <taxon>Pseudovibrio</taxon>
    </lineage>
</organism>
<reference evidence="3 4" key="1">
    <citation type="submission" date="2016-03" db="EMBL/GenBank/DDBJ databases">
        <title>Genome sequence of Nesiotobacter sp. nov., a moderately halophilic alphaproteobacterium isolated from the Yellow Sea, China.</title>
        <authorList>
            <person name="Zhang G."/>
            <person name="Zhang R."/>
        </authorList>
    </citation>
    <scope>NUCLEOTIDE SEQUENCE [LARGE SCALE GENOMIC DNA]</scope>
    <source>
        <strain evidence="3 4">WB1-6</strain>
    </source>
</reference>
<evidence type="ECO:0000256" key="2">
    <source>
        <dbReference type="SAM" id="SignalP"/>
    </source>
</evidence>
<comment type="caution">
    <text evidence="3">The sequence shown here is derived from an EMBL/GenBank/DDBJ whole genome shotgun (WGS) entry which is preliminary data.</text>
</comment>
<keyword evidence="4" id="KW-1185">Reference proteome</keyword>
<evidence type="ECO:0000313" key="4">
    <source>
        <dbReference type="Proteomes" id="UP000185783"/>
    </source>
</evidence>
<accession>A0A1U7JH08</accession>
<feature type="chain" id="PRO_5010572548" description="DUF2937 domain-containing protein" evidence="2">
    <location>
        <begin position="21"/>
        <end position="173"/>
    </location>
</feature>
<dbReference type="RefSeq" id="WP_028481214.1">
    <property type="nucleotide sequence ID" value="NZ_LVVZ01000015.1"/>
</dbReference>
<feature type="signal peptide" evidence="2">
    <location>
        <begin position="1"/>
        <end position="20"/>
    </location>
</feature>
<dbReference type="STRING" id="197461.A3843_10360"/>
<dbReference type="InterPro" id="IPR022584">
    <property type="entry name" value="DUF2937"/>
</dbReference>
<dbReference type="Pfam" id="PF11157">
    <property type="entry name" value="DUF2937"/>
    <property type="match status" value="1"/>
</dbReference>
<dbReference type="Proteomes" id="UP000185783">
    <property type="component" value="Unassembled WGS sequence"/>
</dbReference>
<keyword evidence="1" id="KW-1133">Transmembrane helix</keyword>
<dbReference type="AlphaFoldDB" id="A0A1U7JH08"/>
<keyword evidence="2" id="KW-0732">Signal</keyword>
<evidence type="ECO:0000256" key="1">
    <source>
        <dbReference type="SAM" id="Phobius"/>
    </source>
</evidence>
<sequence length="173" mass="19076">MGIARGMALAVALMSATATSQLPEFSQQYRQRLGGAIDALERVKLSFSADANAFGMSVSEALEYMRDSDNAFVRKRAESMALSFARLDRLKRQRQAMLSAGPFSRIVVMLEEPDRQLSSAAWKDFEPAVPVTQEAFIIGGFGFLLGYLVFYGGVGAGRAGRKRLRRRRGVRTT</sequence>
<name>A0A1U7JH08_9HYPH</name>
<feature type="transmembrane region" description="Helical" evidence="1">
    <location>
        <begin position="135"/>
        <end position="157"/>
    </location>
</feature>
<evidence type="ECO:0000313" key="3">
    <source>
        <dbReference type="EMBL" id="OKL43985.1"/>
    </source>
</evidence>
<keyword evidence="1" id="KW-0812">Transmembrane</keyword>